<evidence type="ECO:0000313" key="4">
    <source>
        <dbReference type="Proteomes" id="UP001501470"/>
    </source>
</evidence>
<comment type="caution">
    <text evidence="3">The sequence shown here is derived from an EMBL/GenBank/DDBJ whole genome shotgun (WGS) entry which is preliminary data.</text>
</comment>
<dbReference type="Pfam" id="PF03793">
    <property type="entry name" value="PASTA"/>
    <property type="match status" value="2"/>
</dbReference>
<feature type="compositionally biased region" description="Low complexity" evidence="1">
    <location>
        <begin position="390"/>
        <end position="415"/>
    </location>
</feature>
<dbReference type="Proteomes" id="UP001501470">
    <property type="component" value="Unassembled WGS sequence"/>
</dbReference>
<keyword evidence="4" id="KW-1185">Reference proteome</keyword>
<evidence type="ECO:0000259" key="2">
    <source>
        <dbReference type="PROSITE" id="PS51178"/>
    </source>
</evidence>
<feature type="domain" description="PASTA" evidence="2">
    <location>
        <begin position="481"/>
        <end position="547"/>
    </location>
</feature>
<dbReference type="PROSITE" id="PS51178">
    <property type="entry name" value="PASTA"/>
    <property type="match status" value="2"/>
</dbReference>
<dbReference type="SMART" id="SM00740">
    <property type="entry name" value="PASTA"/>
    <property type="match status" value="3"/>
</dbReference>
<dbReference type="Gene3D" id="3.30.10.20">
    <property type="match status" value="3"/>
</dbReference>
<feature type="region of interest" description="Disordered" evidence="1">
    <location>
        <begin position="366"/>
        <end position="415"/>
    </location>
</feature>
<proteinExistence type="predicted"/>
<gene>
    <name evidence="3" type="ORF">GCM10009827_088380</name>
</gene>
<dbReference type="InterPro" id="IPR005543">
    <property type="entry name" value="PASTA_dom"/>
</dbReference>
<sequence length="815" mass="84188">MSGFTARLRSMPLRLPGRASLTGERVNRAALAVVLCGAVIAVGLGVGYRSSRAAYGDGGAFLQKDTRIVHVNADNRDADAVVAKQLATGKQTLEVVQVRPGVVYVVNNDTGTVTLLPTDTLDPKTVDKRPDSQGKLTVVSGGGDAYLLDSQRGTVSRLDGTAGQQTQVTDLPPVDRAVVDGAGTAWGYAPASGELVEIVKDKVKSRQRVLSAGERAELTLVGGAPVIYVPHTGQAGMYGPDGPKRVLDLDATFGVLAAPGAAATVAVAVARTGELVLGEFSDERDVRRIALPGRAGHRFGPPVIHKDRVYLPDFTARHVIVVHTASGKVETEQPVPGRSDSFQVFTRDDHVWVNDPHDNAVVITFDADGRPTTTDLTDATKPSPSPKAAPKPSGKPSASPSGSQPSASASAAPQQPVTLPNLVGVDRTAACARLAQLSRQLRCRLVAQPDGPADTDKVTGTDPPAGSRVNPRSTVTVFYRGPAQVPDVTKLPASQACRALIAASLTCREQVGGLAADGSQVRVVTAQSPAPGTAAATGTPVTVTYPDMIAVPNLVGQPSNVACPAGLTCAPHSLGPGTPAYVVIAQQPAAGTGLAPGATVTLDHYAHGGVGNLVGMSPDEACANLAQQQLGCNRSDTAQILSPIGVVVAQDQPPGTALPVGTAVTIAYQSRTPVPMNRFKAPGARRGNFLSPGGGGPAGWSQQSTIGRLYPVSAAGGVPGLMVIYQSHCERGCGEAGGYYYSANPNTQANWVMDGPAFACFVDQIPGTVPIRALFHPGAAAWAWAEPGSGEYNAFVAAGFGSQYDFTLCHVWPRP</sequence>
<name>A0ABN2C7Z8_9ACTN</name>
<dbReference type="CDD" id="cd06577">
    <property type="entry name" value="PASTA_pknB"/>
    <property type="match status" value="4"/>
</dbReference>
<evidence type="ECO:0000256" key="1">
    <source>
        <dbReference type="SAM" id="MobiDB-lite"/>
    </source>
</evidence>
<organism evidence="3 4">
    <name type="scientific">Dactylosporangium maewongense</name>
    <dbReference type="NCBI Taxonomy" id="634393"/>
    <lineage>
        <taxon>Bacteria</taxon>
        <taxon>Bacillati</taxon>
        <taxon>Actinomycetota</taxon>
        <taxon>Actinomycetes</taxon>
        <taxon>Micromonosporales</taxon>
        <taxon>Micromonosporaceae</taxon>
        <taxon>Dactylosporangium</taxon>
    </lineage>
</organism>
<reference evidence="3 4" key="1">
    <citation type="journal article" date="2019" name="Int. J. Syst. Evol. Microbiol.">
        <title>The Global Catalogue of Microorganisms (GCM) 10K type strain sequencing project: providing services to taxonomists for standard genome sequencing and annotation.</title>
        <authorList>
            <consortium name="The Broad Institute Genomics Platform"/>
            <consortium name="The Broad Institute Genome Sequencing Center for Infectious Disease"/>
            <person name="Wu L."/>
            <person name="Ma J."/>
        </authorList>
    </citation>
    <scope>NUCLEOTIDE SEQUENCE [LARGE SCALE GENOMIC DNA]</scope>
    <source>
        <strain evidence="3 4">JCM 15933</strain>
    </source>
</reference>
<feature type="region of interest" description="Disordered" evidence="1">
    <location>
        <begin position="448"/>
        <end position="471"/>
    </location>
</feature>
<dbReference type="RefSeq" id="WP_344510105.1">
    <property type="nucleotide sequence ID" value="NZ_BAAAQD010000023.1"/>
</dbReference>
<evidence type="ECO:0000313" key="3">
    <source>
        <dbReference type="EMBL" id="GAA1553936.1"/>
    </source>
</evidence>
<dbReference type="EMBL" id="BAAAQD010000023">
    <property type="protein sequence ID" value="GAA1553936.1"/>
    <property type="molecule type" value="Genomic_DNA"/>
</dbReference>
<protein>
    <recommendedName>
        <fullName evidence="2">PASTA domain-containing protein</fullName>
    </recommendedName>
</protein>
<dbReference type="SUPFAM" id="SSF63825">
    <property type="entry name" value="YWTD domain"/>
    <property type="match status" value="1"/>
</dbReference>
<accession>A0ABN2C7Z8</accession>
<feature type="domain" description="PASTA" evidence="2">
    <location>
        <begin position="608"/>
        <end position="670"/>
    </location>
</feature>